<sequence>MKKPREKADLHIIQNKKRKLLDHDRLIQKKQSIELKRKVTLRLLLNRLKSTNLFLTVKDIPIVNFKDKSEGEVTNSKKKHKSKRSSKTADKTNNDHKCREEVPLCKGIKAIKNDLREDIQKLSLNVTESPSTKVAKSSSKKRTAKKELKSLGPAELKKVEEVLNCRTQVNIEGFNMTIRQEDILRLRDEQWLNDELVNFYGALIMERAKIQPDKYPSVHVFNTYFYPLLTEHGYPKVQRWTRKVDLFSKELVIIPIHLGVHWCCAIINNKLKRFEYYDPLLSSNSRCLKALRNYLKEEAKSKKILDFDLSKWANYTPKKIPSQENGYDCGVFSCQYAEYASRHSPFTFSHRHMLRLR</sequence>
<evidence type="ECO:0000313" key="7">
    <source>
        <dbReference type="EMBL" id="KAK9702297.1"/>
    </source>
</evidence>
<feature type="domain" description="Ubiquitin-like protease family profile" evidence="6">
    <location>
        <begin position="176"/>
        <end position="340"/>
    </location>
</feature>
<dbReference type="Proteomes" id="UP001479436">
    <property type="component" value="Unassembled WGS sequence"/>
</dbReference>
<feature type="non-terminal residue" evidence="7">
    <location>
        <position position="357"/>
    </location>
</feature>
<evidence type="ECO:0000256" key="3">
    <source>
        <dbReference type="ARBA" id="ARBA00022801"/>
    </source>
</evidence>
<keyword evidence="3" id="KW-0378">Hydrolase</keyword>
<dbReference type="PANTHER" id="PTHR12606">
    <property type="entry name" value="SENTRIN/SUMO-SPECIFIC PROTEASE"/>
    <property type="match status" value="1"/>
</dbReference>
<dbReference type="PROSITE" id="PS50600">
    <property type="entry name" value="ULP_PROTEASE"/>
    <property type="match status" value="1"/>
</dbReference>
<organism evidence="7 8">
    <name type="scientific">Basidiobolus ranarum</name>
    <dbReference type="NCBI Taxonomy" id="34480"/>
    <lineage>
        <taxon>Eukaryota</taxon>
        <taxon>Fungi</taxon>
        <taxon>Fungi incertae sedis</taxon>
        <taxon>Zoopagomycota</taxon>
        <taxon>Entomophthoromycotina</taxon>
        <taxon>Basidiobolomycetes</taxon>
        <taxon>Basidiobolales</taxon>
        <taxon>Basidiobolaceae</taxon>
        <taxon>Basidiobolus</taxon>
    </lineage>
</organism>
<evidence type="ECO:0000256" key="5">
    <source>
        <dbReference type="SAM" id="MobiDB-lite"/>
    </source>
</evidence>
<dbReference type="Pfam" id="PF02902">
    <property type="entry name" value="Peptidase_C48"/>
    <property type="match status" value="1"/>
</dbReference>
<name>A0ABR2VU86_9FUNG</name>
<evidence type="ECO:0000259" key="6">
    <source>
        <dbReference type="PROSITE" id="PS50600"/>
    </source>
</evidence>
<evidence type="ECO:0000256" key="4">
    <source>
        <dbReference type="ARBA" id="ARBA00022807"/>
    </source>
</evidence>
<dbReference type="InterPro" id="IPR003653">
    <property type="entry name" value="Peptidase_C48_C"/>
</dbReference>
<feature type="compositionally biased region" description="Basic and acidic residues" evidence="5">
    <location>
        <begin position="87"/>
        <end position="96"/>
    </location>
</feature>
<feature type="region of interest" description="Disordered" evidence="5">
    <location>
        <begin position="70"/>
        <end position="96"/>
    </location>
</feature>
<gene>
    <name evidence="7" type="ORF">K7432_011302</name>
</gene>
<keyword evidence="8" id="KW-1185">Reference proteome</keyword>
<dbReference type="EMBL" id="JASJQH010007736">
    <property type="protein sequence ID" value="KAK9702297.1"/>
    <property type="molecule type" value="Genomic_DNA"/>
</dbReference>
<comment type="similarity">
    <text evidence="1">Belongs to the peptidase C48 family.</text>
</comment>
<protein>
    <recommendedName>
        <fullName evidence="6">Ubiquitin-like protease family profile domain-containing protein</fullName>
    </recommendedName>
</protein>
<dbReference type="Gene3D" id="3.40.395.10">
    <property type="entry name" value="Adenoviral Proteinase, Chain A"/>
    <property type="match status" value="1"/>
</dbReference>
<dbReference type="SUPFAM" id="SSF54001">
    <property type="entry name" value="Cysteine proteinases"/>
    <property type="match status" value="1"/>
</dbReference>
<comment type="caution">
    <text evidence="7">The sequence shown here is derived from an EMBL/GenBank/DDBJ whole genome shotgun (WGS) entry which is preliminary data.</text>
</comment>
<accession>A0ABR2VU86</accession>
<proteinExistence type="inferred from homology"/>
<evidence type="ECO:0000256" key="2">
    <source>
        <dbReference type="ARBA" id="ARBA00022670"/>
    </source>
</evidence>
<dbReference type="InterPro" id="IPR038765">
    <property type="entry name" value="Papain-like_cys_pep_sf"/>
</dbReference>
<dbReference type="PANTHER" id="PTHR12606:SF141">
    <property type="entry name" value="GH15225P-RELATED"/>
    <property type="match status" value="1"/>
</dbReference>
<feature type="compositionally biased region" description="Basic residues" evidence="5">
    <location>
        <begin position="76"/>
        <end position="86"/>
    </location>
</feature>
<keyword evidence="4" id="KW-0788">Thiol protease</keyword>
<reference evidence="7 8" key="1">
    <citation type="submission" date="2023-04" db="EMBL/GenBank/DDBJ databases">
        <title>Genome of Basidiobolus ranarum AG-B5.</title>
        <authorList>
            <person name="Stajich J.E."/>
            <person name="Carter-House D."/>
            <person name="Gryganskyi A."/>
        </authorList>
    </citation>
    <scope>NUCLEOTIDE SEQUENCE [LARGE SCALE GENOMIC DNA]</scope>
    <source>
        <strain evidence="7 8">AG-B5</strain>
    </source>
</reference>
<evidence type="ECO:0000256" key="1">
    <source>
        <dbReference type="ARBA" id="ARBA00005234"/>
    </source>
</evidence>
<evidence type="ECO:0000313" key="8">
    <source>
        <dbReference type="Proteomes" id="UP001479436"/>
    </source>
</evidence>
<keyword evidence="2" id="KW-0645">Protease</keyword>